<dbReference type="Proteomes" id="UP000244855">
    <property type="component" value="Unassembled WGS sequence"/>
</dbReference>
<feature type="region of interest" description="Disordered" evidence="1">
    <location>
        <begin position="175"/>
        <end position="200"/>
    </location>
</feature>
<organism evidence="2 3">
    <name type="scientific">Periconia macrospinosa</name>
    <dbReference type="NCBI Taxonomy" id="97972"/>
    <lineage>
        <taxon>Eukaryota</taxon>
        <taxon>Fungi</taxon>
        <taxon>Dikarya</taxon>
        <taxon>Ascomycota</taxon>
        <taxon>Pezizomycotina</taxon>
        <taxon>Dothideomycetes</taxon>
        <taxon>Pleosporomycetidae</taxon>
        <taxon>Pleosporales</taxon>
        <taxon>Massarineae</taxon>
        <taxon>Periconiaceae</taxon>
        <taxon>Periconia</taxon>
    </lineage>
</organism>
<dbReference type="AlphaFoldDB" id="A0A2V1D0A8"/>
<feature type="compositionally biased region" description="Basic residues" evidence="1">
    <location>
        <begin position="1"/>
        <end position="19"/>
    </location>
</feature>
<dbReference type="OrthoDB" id="3761119at2759"/>
<name>A0A2V1D0A8_9PLEO</name>
<accession>A0A2V1D0A8</accession>
<dbReference type="EMBL" id="KZ805863">
    <property type="protein sequence ID" value="PVH91446.1"/>
    <property type="molecule type" value="Genomic_DNA"/>
</dbReference>
<keyword evidence="3" id="KW-1185">Reference proteome</keyword>
<feature type="compositionally biased region" description="Pro residues" evidence="1">
    <location>
        <begin position="182"/>
        <end position="192"/>
    </location>
</feature>
<evidence type="ECO:0000256" key="1">
    <source>
        <dbReference type="SAM" id="MobiDB-lite"/>
    </source>
</evidence>
<evidence type="ECO:0000313" key="2">
    <source>
        <dbReference type="EMBL" id="PVH91446.1"/>
    </source>
</evidence>
<sequence length="200" mass="22557">MPNIVRRPRPRQPERRHNRACAPGTHLTDEERCHIYRLSQHQGYSQRVIATTLQLPRTTVQSAIHAMAGRCKKQQHRTQKLIMPVSEIAPAIASSHNTAYQIKEGDQAHAISQLPHLLHLTGTKPPVPTIATLVADDRRGQPSQPTTVAHHRDSHDRNNALMEFPNLQRFSAHQDAFEASSPPFPPKLPPVEPRAIYESF</sequence>
<evidence type="ECO:0000313" key="3">
    <source>
        <dbReference type="Proteomes" id="UP000244855"/>
    </source>
</evidence>
<reference evidence="2 3" key="1">
    <citation type="journal article" date="2018" name="Sci. Rep.">
        <title>Comparative genomics provides insights into the lifestyle and reveals functional heterogeneity of dark septate endophytic fungi.</title>
        <authorList>
            <person name="Knapp D.G."/>
            <person name="Nemeth J.B."/>
            <person name="Barry K."/>
            <person name="Hainaut M."/>
            <person name="Henrissat B."/>
            <person name="Johnson J."/>
            <person name="Kuo A."/>
            <person name="Lim J.H.P."/>
            <person name="Lipzen A."/>
            <person name="Nolan M."/>
            <person name="Ohm R.A."/>
            <person name="Tamas L."/>
            <person name="Grigoriev I.V."/>
            <person name="Spatafora J.W."/>
            <person name="Nagy L.G."/>
            <person name="Kovacs G.M."/>
        </authorList>
    </citation>
    <scope>NUCLEOTIDE SEQUENCE [LARGE SCALE GENOMIC DNA]</scope>
    <source>
        <strain evidence="2 3">DSE2036</strain>
    </source>
</reference>
<proteinExistence type="predicted"/>
<protein>
    <submittedName>
        <fullName evidence="2">Uncharacterized protein</fullName>
    </submittedName>
</protein>
<feature type="region of interest" description="Disordered" evidence="1">
    <location>
        <begin position="1"/>
        <end position="21"/>
    </location>
</feature>
<gene>
    <name evidence="2" type="ORF">DM02DRAFT_663991</name>
</gene>